<protein>
    <submittedName>
        <fullName evidence="1">Uncharacterized protein</fullName>
    </submittedName>
</protein>
<sequence length="60" mass="6460">MARSYLPTLLMILETVCRYIIRYRTQILSHLPAGSEAALDGVVTACNALTALVGILPIGD</sequence>
<reference evidence="1" key="2">
    <citation type="submission" date="2015-07" db="EMBL/GenBank/DDBJ databases">
        <title>Plasmids, circular viruses and viroids from rat gut.</title>
        <authorList>
            <person name="Jorgensen T.J."/>
            <person name="Hansen M.A."/>
            <person name="Xu Z."/>
            <person name="Tabak M.A."/>
            <person name="Sorensen S.J."/>
            <person name="Hansen L.H."/>
        </authorList>
    </citation>
    <scope>NUCLEOTIDE SEQUENCE</scope>
    <source>
        <plasmid evidence="1">pRGFK1074</plasmid>
    </source>
</reference>
<dbReference type="AlphaFoldDB" id="A0A0H5Q4M6"/>
<keyword evidence="1" id="KW-0614">Plasmid</keyword>
<proteinExistence type="predicted"/>
<dbReference type="EMBL" id="LN853655">
    <property type="protein sequence ID" value="CRY96385.1"/>
    <property type="molecule type" value="Genomic_DNA"/>
</dbReference>
<evidence type="ECO:0000313" key="1">
    <source>
        <dbReference type="EMBL" id="CRY96385.1"/>
    </source>
</evidence>
<organism evidence="1">
    <name type="scientific">uncultured prokaryote</name>
    <dbReference type="NCBI Taxonomy" id="198431"/>
    <lineage>
        <taxon>unclassified sequences</taxon>
        <taxon>environmental samples</taxon>
    </lineage>
</organism>
<reference evidence="1" key="1">
    <citation type="submission" date="2015-06" db="EMBL/GenBank/DDBJ databases">
        <authorList>
            <person name="Joergensen T."/>
        </authorList>
    </citation>
    <scope>NUCLEOTIDE SEQUENCE</scope>
    <source>
        <plasmid evidence="1">pRGFK1074</plasmid>
    </source>
</reference>
<geneLocation type="plasmid" evidence="1">
    <name>pRGFK1074</name>
</geneLocation>
<accession>A0A0H5Q4M6</accession>
<name>A0A0H5Q4M6_9ZZZZ</name>